<comment type="caution">
    <text evidence="1">The sequence shown here is derived from an EMBL/GenBank/DDBJ whole genome shotgun (WGS) entry which is preliminary data.</text>
</comment>
<gene>
    <name evidence="1" type="ORF">XJ44_01960</name>
</gene>
<evidence type="ECO:0008006" key="3">
    <source>
        <dbReference type="Google" id="ProtNLM"/>
    </source>
</evidence>
<reference evidence="1 2" key="1">
    <citation type="submission" date="2015-06" db="EMBL/GenBank/DDBJ databases">
        <title>Genome sequencing of Thermotogales isolates from hydrothermal vents.</title>
        <authorList>
            <person name="Haverkamp T.H."/>
            <person name="Kublanov I.V."/>
            <person name="Nesbo C.L."/>
        </authorList>
    </citation>
    <scope>NUCLEOTIDE SEQUENCE [LARGE SCALE GENOMIC DNA]</scope>
    <source>
        <strain evidence="2">ik275mar</strain>
    </source>
</reference>
<evidence type="ECO:0000313" key="1">
    <source>
        <dbReference type="EMBL" id="ONN27759.1"/>
    </source>
</evidence>
<dbReference type="SUPFAM" id="SSF53850">
    <property type="entry name" value="Periplasmic binding protein-like II"/>
    <property type="match status" value="1"/>
</dbReference>
<accession>A0ABX3IKQ1</accession>
<dbReference type="Gene3D" id="3.40.190.10">
    <property type="entry name" value="Periplasmic binding protein-like II"/>
    <property type="match status" value="1"/>
</dbReference>
<protein>
    <recommendedName>
        <fullName evidence="3">Extracellular solute-binding protein family 1</fullName>
    </recommendedName>
</protein>
<dbReference type="RefSeq" id="WP_077197890.1">
    <property type="nucleotide sequence ID" value="NZ_LBFC01000006.1"/>
</dbReference>
<sequence length="387" mass="45874">MKKLFGVIFLFFSILYFSTDLPEYHVIELIKPFKEIRKITIYTEKNIYNVDLYDTVLKDSNSYYFKGEKIKEIKVDGKYLKEKNWEIWLSWEGTDDIKTFIENYTKLNDVKIKVLSIPKISSKIIPQSKSNIKLPDVIMASAFDYPTYKKLNIIKGNAYNFYFDTQVVYVNKKFEGMIKNWDIKEIEKILKTTGKKIAINPISAYWFSTFLMGYGKIPLIGEKFVLNDEITKKAILKIKSWYKNGYFDFLNKQAQIASFNNEESIFMFQGTFLYPTLKKLMPNKFIVKPLPKPLIPFKDYKVFVTTKDGNEDFTKWLTLLLKSPRFKKFFSEKYYKFFDETMPGKPIPFDLRYVNFHKNVSDILKLILLDKIEINKALDNLERIVNE</sequence>
<keyword evidence="2" id="KW-1185">Reference proteome</keyword>
<proteinExistence type="predicted"/>
<dbReference type="Proteomes" id="UP000242616">
    <property type="component" value="Unassembled WGS sequence"/>
</dbReference>
<organism evidence="1 2">
    <name type="scientific">Thermosipho affectus</name>
    <dbReference type="NCBI Taxonomy" id="660294"/>
    <lineage>
        <taxon>Bacteria</taxon>
        <taxon>Thermotogati</taxon>
        <taxon>Thermotogota</taxon>
        <taxon>Thermotogae</taxon>
        <taxon>Thermotogales</taxon>
        <taxon>Fervidobacteriaceae</taxon>
        <taxon>Thermosipho</taxon>
    </lineage>
</organism>
<evidence type="ECO:0000313" key="2">
    <source>
        <dbReference type="Proteomes" id="UP000242616"/>
    </source>
</evidence>
<dbReference type="EMBL" id="LBFC01000006">
    <property type="protein sequence ID" value="ONN27759.1"/>
    <property type="molecule type" value="Genomic_DNA"/>
</dbReference>
<name>A0ABX3IKQ1_9BACT</name>